<dbReference type="EMBL" id="JAIVGD010000023">
    <property type="protein sequence ID" value="KAH0742832.1"/>
    <property type="molecule type" value="Genomic_DNA"/>
</dbReference>
<organism evidence="2 3">
    <name type="scientific">Solanum tuberosum</name>
    <name type="common">Potato</name>
    <dbReference type="NCBI Taxonomy" id="4113"/>
    <lineage>
        <taxon>Eukaryota</taxon>
        <taxon>Viridiplantae</taxon>
        <taxon>Streptophyta</taxon>
        <taxon>Embryophyta</taxon>
        <taxon>Tracheophyta</taxon>
        <taxon>Spermatophyta</taxon>
        <taxon>Magnoliopsida</taxon>
        <taxon>eudicotyledons</taxon>
        <taxon>Gunneridae</taxon>
        <taxon>Pentapetalae</taxon>
        <taxon>asterids</taxon>
        <taxon>lamiids</taxon>
        <taxon>Solanales</taxon>
        <taxon>Solanaceae</taxon>
        <taxon>Solanoideae</taxon>
        <taxon>Solaneae</taxon>
        <taxon>Solanum</taxon>
    </lineage>
</organism>
<keyword evidence="3" id="KW-1185">Reference proteome</keyword>
<dbReference type="PANTHER" id="PTHR31669">
    <property type="entry name" value="PROTEIN FAR1-RELATED SEQUENCE 10-RELATED"/>
    <property type="match status" value="1"/>
</dbReference>
<proteinExistence type="inferred from homology"/>
<comment type="subcellular location">
    <subcellularLocation>
        <location evidence="1">Nucleus</location>
    </subcellularLocation>
</comment>
<comment type="caution">
    <text evidence="2">The sequence shown here is derived from an EMBL/GenBank/DDBJ whole genome shotgun (WGS) entry which is preliminary data.</text>
</comment>
<reference evidence="2 3" key="1">
    <citation type="journal article" date="2021" name="bioRxiv">
        <title>Chromosome-scale and haplotype-resolved genome assembly of a tetraploid potato cultivar.</title>
        <authorList>
            <person name="Sun H."/>
            <person name="Jiao W.-B."/>
            <person name="Krause K."/>
            <person name="Campoy J.A."/>
            <person name="Goel M."/>
            <person name="Folz-Donahue K."/>
            <person name="Kukat C."/>
            <person name="Huettel B."/>
            <person name="Schneeberger K."/>
        </authorList>
    </citation>
    <scope>NUCLEOTIDE SEQUENCE [LARGE SCALE GENOMIC DNA]</scope>
    <source>
        <strain evidence="2">SolTubOtavaFocal</strain>
        <tissue evidence="2">Leaves</tissue>
    </source>
</reference>
<gene>
    <name evidence="2" type="ORF">KY290_030825</name>
</gene>
<evidence type="ECO:0000313" key="2">
    <source>
        <dbReference type="EMBL" id="KAH0742832.1"/>
    </source>
</evidence>
<keyword evidence="1" id="KW-0479">Metal-binding</keyword>
<name>A0ABQ7U990_SOLTU</name>
<sequence length="127" mass="14919">MSGQTPVSITTDTDHLIQMAVAHVLPETRHRLCKGSIIRETKEKLTHVCQTHPTFETEFMKCANGSETIEEFESQWKSFLERYYLTDNEYLQSIYSACRHWVHVFMRETFFGDILSDQDNDLKEILI</sequence>
<comment type="similarity">
    <text evidence="1">Belongs to the FHY3/FAR1 family.</text>
</comment>
<accession>A0ABQ7U990</accession>
<dbReference type="PANTHER" id="PTHR31669:SF240">
    <property type="entry name" value="PROTEIN FAR1-RELATED SEQUENCE 9"/>
    <property type="match status" value="1"/>
</dbReference>
<dbReference type="InterPro" id="IPR031052">
    <property type="entry name" value="FHY3/FAR1"/>
</dbReference>
<evidence type="ECO:0000313" key="3">
    <source>
        <dbReference type="Proteomes" id="UP000826656"/>
    </source>
</evidence>
<evidence type="ECO:0000256" key="1">
    <source>
        <dbReference type="RuleBase" id="RU367018"/>
    </source>
</evidence>
<protein>
    <recommendedName>
        <fullName evidence="1">Protein FAR1-RELATED SEQUENCE</fullName>
    </recommendedName>
</protein>
<comment type="function">
    <text evidence="1">Putative transcription activator involved in regulating light control of development.</text>
</comment>
<keyword evidence="1" id="KW-0863">Zinc-finger</keyword>
<keyword evidence="1" id="KW-0539">Nucleus</keyword>
<dbReference type="Proteomes" id="UP000826656">
    <property type="component" value="Unassembled WGS sequence"/>
</dbReference>
<keyword evidence="1" id="KW-0862">Zinc</keyword>